<keyword evidence="3" id="KW-1185">Reference proteome</keyword>
<feature type="region of interest" description="Disordered" evidence="1">
    <location>
        <begin position="264"/>
        <end position="329"/>
    </location>
</feature>
<feature type="region of interest" description="Disordered" evidence="1">
    <location>
        <begin position="96"/>
        <end position="146"/>
    </location>
</feature>
<feature type="region of interest" description="Disordered" evidence="1">
    <location>
        <begin position="641"/>
        <end position="663"/>
    </location>
</feature>
<sequence length="980" mass="107175">MAKKESDPWSLEERVRKRRKLDSEVQGQSSTKGKDDWDDSMELTQAELETLDVIASQAIVEDASDLIKVAKKRVKTAVDSEADDLLFFAKPSLKPHEFTRRSTSSSSGSTAHPASLSSRSASDASGSLSSNTSENGRAEGDTVRNLRLKLEEEIKKAQEEKYRSAGEMAFLRESLRNQEDELERVRADRDAAMEKEKLIQRDSAKMLQLQLDSMASEAQFKEQEFKTLQEQYTSLQQKLKRLEQEKHYQSPSGSAAEISSVWMSSPKKVPVRPSPPSKQKLKRMEEAGAQRKGFPTTQTFLEQAPSSPRGSPTKASVSNTGCQTTETSSVLSGKTRRLKLKLLPVCGKETVTGKDVVQHLLQTSPVRQTVGTSSTGDWDMGLMSLMHAMSSALNVASLSYHRTGGSASLSPIKPKRLTPKKGTREETSGALQVVSKEHYQLAVDGLSQLLDERLHVPGERMGSDGTDSKIKDVSDINKNFSSKAWEDLSTKPSSSLQTKPSAHSRAPPGPDWIASSAGLILPLLTDYIQHYVELLNFSPTKSGTGSGLMRSQHHPVSPYRSNLESTSHSATSSSSCESSLDSLNSSILQLLHDGHVYAASIERYTCAALRCITLLLLLCPAVGDFILVPQPLLNARANAFSSTSGNSSTAEGDGKSEVDADDEKSVSSCEIRILPALMKQASASSPDIRPRLQTPVLFHLVLQLAAQDLKDSSCAPEVMAQALYILSLLCQGSRDEHILKLQTIASRGILTNCLRHTSHVAVLVGAVRLLQSMLGQAALFSKICTKSENCPLFLMHQINASKDIHAKLEDMVVFYKEYISCLSSLIAVQEQGLQQMLSTSCPCSTELVPGIVLALYKLFKLYQQETKKTKLKQRSCSSVPAESQSAARSPRQEDSRGTLWTLGQGVTLLHAVAQADTAFLPHHSPVQPEYVCLLSGLRAVFRASACGWEFHLTALEELCDFDPDLSDLSQESESEGMDQG</sequence>
<protein>
    <recommendedName>
        <fullName evidence="4">ATR-interacting protein</fullName>
    </recommendedName>
</protein>
<feature type="region of interest" description="Disordered" evidence="1">
    <location>
        <begin position="403"/>
        <end position="426"/>
    </location>
</feature>
<feature type="compositionally biased region" description="Low complexity" evidence="1">
    <location>
        <begin position="102"/>
        <end position="133"/>
    </location>
</feature>
<dbReference type="GO" id="GO:0000077">
    <property type="term" value="P:DNA damage checkpoint signaling"/>
    <property type="evidence" value="ECO:0007669"/>
    <property type="project" value="InterPro"/>
</dbReference>
<evidence type="ECO:0000313" key="3">
    <source>
        <dbReference type="Proteomes" id="UP001283361"/>
    </source>
</evidence>
<organism evidence="2 3">
    <name type="scientific">Elysia crispata</name>
    <name type="common">lettuce slug</name>
    <dbReference type="NCBI Taxonomy" id="231223"/>
    <lineage>
        <taxon>Eukaryota</taxon>
        <taxon>Metazoa</taxon>
        <taxon>Spiralia</taxon>
        <taxon>Lophotrochozoa</taxon>
        <taxon>Mollusca</taxon>
        <taxon>Gastropoda</taxon>
        <taxon>Heterobranchia</taxon>
        <taxon>Euthyneura</taxon>
        <taxon>Panpulmonata</taxon>
        <taxon>Sacoglossa</taxon>
        <taxon>Placobranchoidea</taxon>
        <taxon>Plakobranchidae</taxon>
        <taxon>Elysia</taxon>
    </lineage>
</organism>
<dbReference type="InterPro" id="IPR033349">
    <property type="entry name" value="ATRIP"/>
</dbReference>
<feature type="compositionally biased region" description="Polar residues" evidence="1">
    <location>
        <begin position="490"/>
        <end position="501"/>
    </location>
</feature>
<feature type="compositionally biased region" description="Polar residues" evidence="1">
    <location>
        <begin position="641"/>
        <end position="650"/>
    </location>
</feature>
<dbReference type="Proteomes" id="UP001283361">
    <property type="component" value="Unassembled WGS sequence"/>
</dbReference>
<feature type="compositionally biased region" description="Polar residues" evidence="1">
    <location>
        <begin position="295"/>
        <end position="329"/>
    </location>
</feature>
<accession>A0AAE1A3X4</accession>
<feature type="region of interest" description="Disordered" evidence="1">
    <location>
        <begin position="487"/>
        <end position="509"/>
    </location>
</feature>
<dbReference type="GO" id="GO:0006281">
    <property type="term" value="P:DNA repair"/>
    <property type="evidence" value="ECO:0007669"/>
    <property type="project" value="TreeGrafter"/>
</dbReference>
<evidence type="ECO:0008006" key="4">
    <source>
        <dbReference type="Google" id="ProtNLM"/>
    </source>
</evidence>
<comment type="caution">
    <text evidence="2">The sequence shown here is derived from an EMBL/GenBank/DDBJ whole genome shotgun (WGS) entry which is preliminary data.</text>
</comment>
<dbReference type="AlphaFoldDB" id="A0AAE1A3X4"/>
<feature type="region of interest" description="Disordered" evidence="1">
    <location>
        <begin position="1"/>
        <end position="41"/>
    </location>
</feature>
<feature type="region of interest" description="Disordered" evidence="1">
    <location>
        <begin position="543"/>
        <end position="574"/>
    </location>
</feature>
<dbReference type="PANTHER" id="PTHR28594">
    <property type="entry name" value="ATR-INTERACTING PROTEIN"/>
    <property type="match status" value="1"/>
</dbReference>
<dbReference type="EMBL" id="JAWDGP010002684">
    <property type="protein sequence ID" value="KAK3780833.1"/>
    <property type="molecule type" value="Genomic_DNA"/>
</dbReference>
<dbReference type="PANTHER" id="PTHR28594:SF1">
    <property type="entry name" value="ATR-INTERACTING PROTEIN"/>
    <property type="match status" value="1"/>
</dbReference>
<evidence type="ECO:0000313" key="2">
    <source>
        <dbReference type="EMBL" id="KAK3780833.1"/>
    </source>
</evidence>
<feature type="region of interest" description="Disordered" evidence="1">
    <location>
        <begin position="873"/>
        <end position="895"/>
    </location>
</feature>
<feature type="compositionally biased region" description="Basic and acidic residues" evidence="1">
    <location>
        <begin position="136"/>
        <end position="146"/>
    </location>
</feature>
<gene>
    <name evidence="2" type="ORF">RRG08_059476</name>
</gene>
<name>A0AAE1A3X4_9GAST</name>
<feature type="compositionally biased region" description="Polar residues" evidence="1">
    <location>
        <begin position="874"/>
        <end position="887"/>
    </location>
</feature>
<reference evidence="2" key="1">
    <citation type="journal article" date="2023" name="G3 (Bethesda)">
        <title>A reference genome for the long-term kleptoplast-retaining sea slug Elysia crispata morphotype clarki.</title>
        <authorList>
            <person name="Eastman K.E."/>
            <person name="Pendleton A.L."/>
            <person name="Shaikh M.A."/>
            <person name="Suttiyut T."/>
            <person name="Ogas R."/>
            <person name="Tomko P."/>
            <person name="Gavelis G."/>
            <person name="Widhalm J.R."/>
            <person name="Wisecaver J.H."/>
        </authorList>
    </citation>
    <scope>NUCLEOTIDE SEQUENCE</scope>
    <source>
        <strain evidence="2">ECLA1</strain>
    </source>
</reference>
<evidence type="ECO:0000256" key="1">
    <source>
        <dbReference type="SAM" id="MobiDB-lite"/>
    </source>
</evidence>
<feature type="compositionally biased region" description="Basic and acidic residues" evidence="1">
    <location>
        <begin position="1"/>
        <end position="15"/>
    </location>
</feature>
<proteinExistence type="predicted"/>
<feature type="compositionally biased region" description="Low complexity" evidence="1">
    <location>
        <begin position="561"/>
        <end position="574"/>
    </location>
</feature>